<accession>A0AAV4RV69</accession>
<name>A0AAV4RV69_9ARAC</name>
<comment type="caution">
    <text evidence="1">The sequence shown here is derived from an EMBL/GenBank/DDBJ whole genome shotgun (WGS) entry which is preliminary data.</text>
</comment>
<reference evidence="1 2" key="1">
    <citation type="submission" date="2021-06" db="EMBL/GenBank/DDBJ databases">
        <title>Caerostris darwini draft genome.</title>
        <authorList>
            <person name="Kono N."/>
            <person name="Arakawa K."/>
        </authorList>
    </citation>
    <scope>NUCLEOTIDE SEQUENCE [LARGE SCALE GENOMIC DNA]</scope>
</reference>
<dbReference type="Proteomes" id="UP001054837">
    <property type="component" value="Unassembled WGS sequence"/>
</dbReference>
<sequence>MKSNILGISQTTNSLDVFLGGGGWNICREHRVNKIPPLQGGVYKSPRTARFECSKRSLRRNLSVFCPEEVFECEPGVSLDHPWGDKAGTLISFSLERGVGVCVCADDVL</sequence>
<evidence type="ECO:0000313" key="2">
    <source>
        <dbReference type="Proteomes" id="UP001054837"/>
    </source>
</evidence>
<gene>
    <name evidence="1" type="ORF">CDAR_401571</name>
</gene>
<protein>
    <submittedName>
        <fullName evidence="1">Uncharacterized protein</fullName>
    </submittedName>
</protein>
<keyword evidence="2" id="KW-1185">Reference proteome</keyword>
<organism evidence="1 2">
    <name type="scientific">Caerostris darwini</name>
    <dbReference type="NCBI Taxonomy" id="1538125"/>
    <lineage>
        <taxon>Eukaryota</taxon>
        <taxon>Metazoa</taxon>
        <taxon>Ecdysozoa</taxon>
        <taxon>Arthropoda</taxon>
        <taxon>Chelicerata</taxon>
        <taxon>Arachnida</taxon>
        <taxon>Araneae</taxon>
        <taxon>Araneomorphae</taxon>
        <taxon>Entelegynae</taxon>
        <taxon>Araneoidea</taxon>
        <taxon>Araneidae</taxon>
        <taxon>Caerostris</taxon>
    </lineage>
</organism>
<dbReference type="EMBL" id="BPLQ01006728">
    <property type="protein sequence ID" value="GIY24711.1"/>
    <property type="molecule type" value="Genomic_DNA"/>
</dbReference>
<proteinExistence type="predicted"/>
<dbReference type="AlphaFoldDB" id="A0AAV4RV69"/>
<evidence type="ECO:0000313" key="1">
    <source>
        <dbReference type="EMBL" id="GIY24711.1"/>
    </source>
</evidence>